<evidence type="ECO:0000256" key="1">
    <source>
        <dbReference type="SAM" id="MobiDB-lite"/>
    </source>
</evidence>
<reference evidence="3" key="1">
    <citation type="submission" date="2019-04" db="EMBL/GenBank/DDBJ databases">
        <authorList>
            <person name="Melise S."/>
            <person name="Noan J."/>
            <person name="Okalmin O."/>
        </authorList>
    </citation>
    <scope>NUCLEOTIDE SEQUENCE</scope>
    <source>
        <strain evidence="3">FN9</strain>
    </source>
</reference>
<gene>
    <name evidence="3" type="ORF">FUG_LOCUS392082</name>
    <name evidence="2" type="ORF">MDCFG202_LOCUS358382</name>
</gene>
<evidence type="ECO:0000313" key="3">
    <source>
        <dbReference type="EMBL" id="VIO60287.1"/>
    </source>
</evidence>
<accession>A0A679NIC4</accession>
<protein>
    <submittedName>
        <fullName evidence="3">Uncharacterized protein</fullName>
    </submittedName>
</protein>
<feature type="region of interest" description="Disordered" evidence="1">
    <location>
        <begin position="132"/>
        <end position="152"/>
    </location>
</feature>
<name>A0A679NIC4_GIBZA</name>
<organism evidence="3">
    <name type="scientific">Gibberella zeae</name>
    <name type="common">Wheat head blight fungus</name>
    <name type="synonym">Fusarium graminearum</name>
    <dbReference type="NCBI Taxonomy" id="5518"/>
    <lineage>
        <taxon>Eukaryota</taxon>
        <taxon>Fungi</taxon>
        <taxon>Dikarya</taxon>
        <taxon>Ascomycota</taxon>
        <taxon>Pezizomycotina</taxon>
        <taxon>Sordariomycetes</taxon>
        <taxon>Hypocreomycetidae</taxon>
        <taxon>Hypocreales</taxon>
        <taxon>Nectriaceae</taxon>
        <taxon>Fusarium</taxon>
    </lineage>
</organism>
<dbReference type="AlphaFoldDB" id="A0A679NIC4"/>
<dbReference type="EMBL" id="CAAKMV010000143">
    <property type="protein sequence ID" value="VIO60287.1"/>
    <property type="molecule type" value="Genomic_DNA"/>
</dbReference>
<evidence type="ECO:0000313" key="2">
    <source>
        <dbReference type="EMBL" id="CAG1992858.1"/>
    </source>
</evidence>
<dbReference type="OrthoDB" id="10602179at2759"/>
<proteinExistence type="predicted"/>
<dbReference type="EMBL" id="CAJPIJ010000152">
    <property type="protein sequence ID" value="CAG1992858.1"/>
    <property type="molecule type" value="Genomic_DNA"/>
</dbReference>
<sequence>MPGEDADKSLIELAERTARVYPFAKPSIMYSPLEKALGRPQPRRMFLEAAGSSSWYPDETPAKTCSVIRDLDATVVLTSANPDDHDSRAGILGCCFEPTAWRCQQAGQGKGRALNAWLRPLVPLRHEELGRSLASTHPPPEPYAKQSRQCENEKVTGNVATTQTPIAPMPVPARHYCAANCASWQTMKNLWLIITKKLHYLSFNRYN</sequence>
<reference evidence="2" key="2">
    <citation type="submission" date="2021-03" db="EMBL/GenBank/DDBJ databases">
        <authorList>
            <person name="Alouane T."/>
            <person name="Langin T."/>
            <person name="Bonhomme L."/>
        </authorList>
    </citation>
    <scope>NUCLEOTIDE SEQUENCE</scope>
    <source>
        <strain evidence="2">MDC_Fg202</strain>
    </source>
</reference>
<dbReference type="Proteomes" id="UP000746612">
    <property type="component" value="Unassembled WGS sequence"/>
</dbReference>